<evidence type="ECO:0000313" key="3">
    <source>
        <dbReference type="EMBL" id="CAC5378025.1"/>
    </source>
</evidence>
<evidence type="ECO:0000313" key="4">
    <source>
        <dbReference type="Proteomes" id="UP000507470"/>
    </source>
</evidence>
<dbReference type="AlphaFoldDB" id="A0A6J8B2F2"/>
<dbReference type="InterPro" id="IPR001245">
    <property type="entry name" value="Ser-Thr/Tyr_kinase_cat_dom"/>
</dbReference>
<evidence type="ECO:0000256" key="1">
    <source>
        <dbReference type="SAM" id="Phobius"/>
    </source>
</evidence>
<dbReference type="PROSITE" id="PS50011">
    <property type="entry name" value="PROTEIN_KINASE_DOM"/>
    <property type="match status" value="1"/>
</dbReference>
<keyword evidence="1" id="KW-0812">Transmembrane</keyword>
<dbReference type="Proteomes" id="UP000507470">
    <property type="component" value="Unassembled WGS sequence"/>
</dbReference>
<feature type="domain" description="Protein kinase" evidence="2">
    <location>
        <begin position="108"/>
        <end position="408"/>
    </location>
</feature>
<dbReference type="GO" id="GO:0005524">
    <property type="term" value="F:ATP binding"/>
    <property type="evidence" value="ECO:0007669"/>
    <property type="project" value="InterPro"/>
</dbReference>
<sequence>MTSTWESEKDKSFFTNIPLSYKVAFLATFPIWAPLSLVVGFFAIPFGIKYFADGYIKNRRNVKGYKKNKQMCAKYVLDKMLNDIDIRFLKEKVFGQFLNDINNQIDQFCDSTIPGRISAGEILAKRIKIDIRQPNEIRKQCILVDNDFKSVYGRVLYIYMEYFDMLKLSRSYVRKKNLPNEFEVFVNGEWKDAAVKQMQWSYSNNADCSVLNVLGITFAGKEGHILEIHTEKCDKSLEIVIFHSTKEDEPWKVIHLYLCQCLEGLTYLREHEMMHGSVKPSNILIKNGIAKLADAAMHRPLMKDPIHGMAVIKTPDVLLSLLYGRESDILRFGIVLWESWYRSSALNEENESSLASYEQLSYIILEGRRPNFDGEIINKLKVLIQDCWEKNPVDRPTARNILERLQNI</sequence>
<protein>
    <recommendedName>
        <fullName evidence="2">Protein kinase domain-containing protein</fullName>
    </recommendedName>
</protein>
<dbReference type="Pfam" id="PF07714">
    <property type="entry name" value="PK_Tyr_Ser-Thr"/>
    <property type="match status" value="1"/>
</dbReference>
<gene>
    <name evidence="3" type="ORF">MCOR_14274</name>
</gene>
<proteinExistence type="predicted"/>
<dbReference type="PANTHER" id="PTHR26392:SF92">
    <property type="entry name" value="PROTEIN KINASE DOMAIN-CONTAINING PROTEIN"/>
    <property type="match status" value="1"/>
</dbReference>
<accession>A0A6J8B2F2</accession>
<reference evidence="3 4" key="1">
    <citation type="submission" date="2020-06" db="EMBL/GenBank/DDBJ databases">
        <authorList>
            <person name="Li R."/>
            <person name="Bekaert M."/>
        </authorList>
    </citation>
    <scope>NUCLEOTIDE SEQUENCE [LARGE SCALE GENOMIC DNA]</scope>
    <source>
        <strain evidence="4">wild</strain>
    </source>
</reference>
<evidence type="ECO:0000259" key="2">
    <source>
        <dbReference type="PROSITE" id="PS50011"/>
    </source>
</evidence>
<name>A0A6J8B2F2_MYTCO</name>
<dbReference type="PANTHER" id="PTHR26392">
    <property type="entry name" value="MITOGEN-ACTIVATED PROTEIN KINASE KINASE KINASE 7-RELATED"/>
    <property type="match status" value="1"/>
</dbReference>
<dbReference type="InterPro" id="IPR011009">
    <property type="entry name" value="Kinase-like_dom_sf"/>
</dbReference>
<dbReference type="OrthoDB" id="5985011at2759"/>
<keyword evidence="1" id="KW-1133">Transmembrane helix</keyword>
<dbReference type="SUPFAM" id="SSF56112">
    <property type="entry name" value="Protein kinase-like (PK-like)"/>
    <property type="match status" value="1"/>
</dbReference>
<keyword evidence="1" id="KW-0472">Membrane</keyword>
<dbReference type="Gene3D" id="1.10.510.10">
    <property type="entry name" value="Transferase(Phosphotransferase) domain 1"/>
    <property type="match status" value="1"/>
</dbReference>
<feature type="transmembrane region" description="Helical" evidence="1">
    <location>
        <begin position="31"/>
        <end position="52"/>
    </location>
</feature>
<organism evidence="3 4">
    <name type="scientific">Mytilus coruscus</name>
    <name type="common">Sea mussel</name>
    <dbReference type="NCBI Taxonomy" id="42192"/>
    <lineage>
        <taxon>Eukaryota</taxon>
        <taxon>Metazoa</taxon>
        <taxon>Spiralia</taxon>
        <taxon>Lophotrochozoa</taxon>
        <taxon>Mollusca</taxon>
        <taxon>Bivalvia</taxon>
        <taxon>Autobranchia</taxon>
        <taxon>Pteriomorphia</taxon>
        <taxon>Mytilida</taxon>
        <taxon>Mytiloidea</taxon>
        <taxon>Mytilidae</taxon>
        <taxon>Mytilinae</taxon>
        <taxon>Mytilus</taxon>
    </lineage>
</organism>
<dbReference type="EMBL" id="CACVKT020002464">
    <property type="protein sequence ID" value="CAC5378025.1"/>
    <property type="molecule type" value="Genomic_DNA"/>
</dbReference>
<dbReference type="GO" id="GO:0004672">
    <property type="term" value="F:protein kinase activity"/>
    <property type="evidence" value="ECO:0007669"/>
    <property type="project" value="InterPro"/>
</dbReference>
<keyword evidence="4" id="KW-1185">Reference proteome</keyword>
<dbReference type="InterPro" id="IPR000719">
    <property type="entry name" value="Prot_kinase_dom"/>
</dbReference>